<evidence type="ECO:0000256" key="7">
    <source>
        <dbReference type="SAM" id="SignalP"/>
    </source>
</evidence>
<dbReference type="Gene3D" id="2.70.130.10">
    <property type="entry name" value="Mannose-6-phosphate receptor binding domain"/>
    <property type="match status" value="1"/>
</dbReference>
<feature type="signal peptide" evidence="7">
    <location>
        <begin position="1"/>
        <end position="22"/>
    </location>
</feature>
<dbReference type="GO" id="GO:0017177">
    <property type="term" value="C:glucosidase II complex"/>
    <property type="evidence" value="ECO:0007669"/>
    <property type="project" value="TreeGrafter"/>
</dbReference>
<protein>
    <recommendedName>
        <fullName evidence="1">Glucosidase 2 subunit beta</fullName>
    </recommendedName>
</protein>
<evidence type="ECO:0000256" key="1">
    <source>
        <dbReference type="ARBA" id="ARBA00022387"/>
    </source>
</evidence>
<feature type="coiled-coil region" evidence="5">
    <location>
        <begin position="162"/>
        <end position="203"/>
    </location>
</feature>
<evidence type="ECO:0000256" key="5">
    <source>
        <dbReference type="SAM" id="Coils"/>
    </source>
</evidence>
<name>A0A1B9GVB0_9TREE</name>
<reference evidence="10" key="2">
    <citation type="submission" date="2013-12" db="EMBL/GenBank/DDBJ databases">
        <title>Evolution of pathogenesis and genome organization in the Tremellales.</title>
        <authorList>
            <person name="Cuomo C."/>
            <person name="Litvintseva A."/>
            <person name="Heitman J."/>
            <person name="Chen Y."/>
            <person name="Sun S."/>
            <person name="Springer D."/>
            <person name="Dromer F."/>
            <person name="Young S."/>
            <person name="Zeng Q."/>
            <person name="Chapman S."/>
            <person name="Gujja S."/>
            <person name="Saif S."/>
            <person name="Birren B."/>
        </authorList>
    </citation>
    <scope>NUCLEOTIDE SEQUENCE [LARGE SCALE GENOMIC DNA]</scope>
    <source>
        <strain evidence="10">BCC8398</strain>
    </source>
</reference>
<dbReference type="InterPro" id="IPR036607">
    <property type="entry name" value="PRKCSH"/>
</dbReference>
<feature type="compositionally biased region" description="Basic and acidic residues" evidence="6">
    <location>
        <begin position="287"/>
        <end position="297"/>
    </location>
</feature>
<organism evidence="9 10">
    <name type="scientific">Kwoniella heveanensis BCC8398</name>
    <dbReference type="NCBI Taxonomy" id="1296120"/>
    <lineage>
        <taxon>Eukaryota</taxon>
        <taxon>Fungi</taxon>
        <taxon>Dikarya</taxon>
        <taxon>Basidiomycota</taxon>
        <taxon>Agaricomycotina</taxon>
        <taxon>Tremellomycetes</taxon>
        <taxon>Tremellales</taxon>
        <taxon>Cryptococcaceae</taxon>
        <taxon>Kwoniella</taxon>
    </lineage>
</organism>
<evidence type="ECO:0000256" key="4">
    <source>
        <dbReference type="ARBA" id="ARBA00023157"/>
    </source>
</evidence>
<keyword evidence="10" id="KW-1185">Reference proteome</keyword>
<dbReference type="SUPFAM" id="SSF50911">
    <property type="entry name" value="Mannose 6-phosphate receptor domain"/>
    <property type="match status" value="1"/>
</dbReference>
<dbReference type="Pfam" id="PF12999">
    <property type="entry name" value="PRKCSH-like"/>
    <property type="match status" value="1"/>
</dbReference>
<keyword evidence="2 7" id="KW-0732">Signal</keyword>
<accession>A0A1B9GVB0</accession>
<keyword evidence="9" id="KW-0418">Kinase</keyword>
<dbReference type="GO" id="GO:0006491">
    <property type="term" value="P:N-glycan processing"/>
    <property type="evidence" value="ECO:0007669"/>
    <property type="project" value="TreeGrafter"/>
</dbReference>
<proteinExistence type="predicted"/>
<feature type="domain" description="MRH" evidence="8">
    <location>
        <begin position="447"/>
        <end position="552"/>
    </location>
</feature>
<dbReference type="InterPro" id="IPR039794">
    <property type="entry name" value="Gtb1-like"/>
</dbReference>
<dbReference type="PANTHER" id="PTHR12630:SF1">
    <property type="entry name" value="GLUCOSIDASE 2 SUBUNIT BETA"/>
    <property type="match status" value="1"/>
</dbReference>
<evidence type="ECO:0000256" key="6">
    <source>
        <dbReference type="SAM" id="MobiDB-lite"/>
    </source>
</evidence>
<dbReference type="InterPro" id="IPR009011">
    <property type="entry name" value="Man6P_isomerase_rcpt-bd_dom_sf"/>
</dbReference>
<dbReference type="InterPro" id="IPR044865">
    <property type="entry name" value="MRH_dom"/>
</dbReference>
<dbReference type="Pfam" id="PF13015">
    <property type="entry name" value="PRKCSH_1"/>
    <property type="match status" value="1"/>
</dbReference>
<dbReference type="GO" id="GO:0016301">
    <property type="term" value="F:kinase activity"/>
    <property type="evidence" value="ECO:0007669"/>
    <property type="project" value="UniProtKB-KW"/>
</dbReference>
<feature type="region of interest" description="Disordered" evidence="6">
    <location>
        <begin position="278"/>
        <end position="304"/>
    </location>
</feature>
<dbReference type="OrthoDB" id="28322at2759"/>
<feature type="coiled-coil region" evidence="5">
    <location>
        <begin position="399"/>
        <end position="426"/>
    </location>
</feature>
<gene>
    <name evidence="9" type="ORF">I316_03390</name>
</gene>
<keyword evidence="9" id="KW-0808">Transferase</keyword>
<reference evidence="9 10" key="1">
    <citation type="submission" date="2013-07" db="EMBL/GenBank/DDBJ databases">
        <title>The Genome Sequence of Cryptococcus heveanensis BCC8398.</title>
        <authorList>
            <consortium name="The Broad Institute Genome Sequencing Platform"/>
            <person name="Cuomo C."/>
            <person name="Litvintseva A."/>
            <person name="Chen Y."/>
            <person name="Heitman J."/>
            <person name="Sun S."/>
            <person name="Springer D."/>
            <person name="Dromer F."/>
            <person name="Young S.K."/>
            <person name="Zeng Q."/>
            <person name="Gargeya S."/>
            <person name="Fitzgerald M."/>
            <person name="Abouelleil A."/>
            <person name="Alvarado L."/>
            <person name="Berlin A.M."/>
            <person name="Chapman S.B."/>
            <person name="Dewar J."/>
            <person name="Goldberg J."/>
            <person name="Griggs A."/>
            <person name="Gujja S."/>
            <person name="Hansen M."/>
            <person name="Howarth C."/>
            <person name="Imamovic A."/>
            <person name="Larimer J."/>
            <person name="McCowan C."/>
            <person name="Murphy C."/>
            <person name="Pearson M."/>
            <person name="Priest M."/>
            <person name="Roberts A."/>
            <person name="Saif S."/>
            <person name="Shea T."/>
            <person name="Sykes S."/>
            <person name="Wortman J."/>
            <person name="Nusbaum C."/>
            <person name="Birren B."/>
        </authorList>
    </citation>
    <scope>NUCLEOTIDE SEQUENCE [LARGE SCALE GENOMIC DNA]</scope>
    <source>
        <strain evidence="9 10">BCC8398</strain>
    </source>
</reference>
<keyword evidence="4" id="KW-1015">Disulfide bond</keyword>
<dbReference type="InterPro" id="IPR028146">
    <property type="entry name" value="PRKCSH_N"/>
</dbReference>
<sequence>MTFNTLLPLLSLLAIATPTALAQEPNKPLTPESIRGLNPALYDKYEPNPSNVFTCLDGSKVILYSSINDDYCDCPDGSDEPGTSACPNGVFWCKNEGHIPGQILSSRVNDGLCDPECCDGSDEWATGACPNRCDEIGRAHREATEAERKTRKTGAKIRGTYIKWAQGEKKRLEDELEKKRSEVKAKEAEVERARIALEKVEEFSKKDLEKKKQSPLYLSLLSHRLALTRLRSRTSRLQSELDALHSILSDLAKGYNPNYQDMAVKAAVVGYEELTGTAAARSSGEGEEVKPDVQKDTQEDEEEEIKDWELDELDRKDLEALLLSDITEVSGNDNGNEDDLDGGLLWKIDEYIPDSMYDSWETVRDTMIDWMIRFGLIGGKSKAGSKAKTSGGAADGPHVAAAKEKHRNLANDLNKLRNEITKSEETIGKLGGGSGFGPSGEWKKLDGTCVDKVSGDYTYELCFFGRATQKSNKDGSSNYMGTFSHWNTDAEEGSLSYYSKQMYKNGAKCWNGPMRSVGVDITCGTKNELLSISEPEKCEYRFKVTSPALCWPDEELQAGVGAGAGEDVKAEVGGDKEAKAEAEVKDEL</sequence>
<dbReference type="AlphaFoldDB" id="A0A1B9GVB0"/>
<evidence type="ECO:0000313" key="10">
    <source>
        <dbReference type="Proteomes" id="UP000092666"/>
    </source>
</evidence>
<evidence type="ECO:0000256" key="2">
    <source>
        <dbReference type="ARBA" id="ARBA00022729"/>
    </source>
</evidence>
<feature type="region of interest" description="Disordered" evidence="6">
    <location>
        <begin position="566"/>
        <end position="588"/>
    </location>
</feature>
<keyword evidence="3" id="KW-0256">Endoplasmic reticulum</keyword>
<dbReference type="PANTHER" id="PTHR12630">
    <property type="entry name" value="N-LINKED OLIGOSACCHARIDE PROCESSING"/>
    <property type="match status" value="1"/>
</dbReference>
<evidence type="ECO:0000313" key="9">
    <source>
        <dbReference type="EMBL" id="OCF34845.1"/>
    </source>
</evidence>
<dbReference type="STRING" id="1296120.A0A1B9GVB0"/>
<feature type="chain" id="PRO_5008627370" description="Glucosidase 2 subunit beta" evidence="7">
    <location>
        <begin position="23"/>
        <end position="588"/>
    </location>
</feature>
<evidence type="ECO:0000259" key="8">
    <source>
        <dbReference type="PROSITE" id="PS51914"/>
    </source>
</evidence>
<dbReference type="Proteomes" id="UP000092666">
    <property type="component" value="Unassembled WGS sequence"/>
</dbReference>
<dbReference type="PROSITE" id="PS51914">
    <property type="entry name" value="MRH"/>
    <property type="match status" value="1"/>
</dbReference>
<keyword evidence="5" id="KW-0175">Coiled coil</keyword>
<evidence type="ECO:0000256" key="3">
    <source>
        <dbReference type="ARBA" id="ARBA00022824"/>
    </source>
</evidence>
<dbReference type="EMBL" id="KV700123">
    <property type="protein sequence ID" value="OCF34845.1"/>
    <property type="molecule type" value="Genomic_DNA"/>
</dbReference>